<dbReference type="Pfam" id="PF25077">
    <property type="entry name" value="DUF7800"/>
    <property type="match status" value="1"/>
</dbReference>
<evidence type="ECO:0000259" key="2">
    <source>
        <dbReference type="Pfam" id="PF25077"/>
    </source>
</evidence>
<gene>
    <name evidence="3" type="ORF">CLV47_11745</name>
</gene>
<dbReference type="InterPro" id="IPR038607">
    <property type="entry name" value="PhoD-like_sf"/>
</dbReference>
<feature type="domain" description="PhoD-like phosphatase metallophosphatase" evidence="1">
    <location>
        <begin position="139"/>
        <end position="453"/>
    </location>
</feature>
<evidence type="ECO:0000259" key="1">
    <source>
        <dbReference type="Pfam" id="PF09423"/>
    </source>
</evidence>
<sequence length="564" mass="63554">MPDNAAQILVGPLLRYVDNDSATIWLETDRSCAVSVRCGDVTQTEPTWGLHGHHYALIVLRGLTPGTATEYTVELDEDKCWPLENARPSLIRTSLEGGGVRLAFGSCRRGEPDSPEAVKTVGADSLIAMARQMSTQPIEQWPDALLLLGDQVYADMPSAPIVERLKARRRAGLGPATVRRNDGEEDVSEEICDFEEYTWLYQESWTDEQVRWLLSTVPSCMILDDHDLRDDWNSSFDWRRNIENEPWWPDRVIGAFSSYWVYQHLGNLSPRELDHDVLLAQIRSAADDHAREEVIADFAWRADAEPGTARWSFHRDFGRTRLVMLDARASRNLTPGHRDIMDPDEWQWARAKCLEPGIDHLVIGSSVPVLMIPGLHHLEGWNEAAAEGRLGPLRAKAHERLRLWLDLEHWSAFRRSFNEMADLIAQVARPNGQQAPATILMLSGDVHCSFIEEAWLEGPPTGTRIHQLTMSPFRNPLELPIRVVNKIVKRPRVAAILRGFARRAGVQDPGILWDVTGGPWFDNGVMTVVVHDRHAAVEVDHAFVDRGGAQSLRHTARRDLSAPA</sequence>
<protein>
    <submittedName>
        <fullName evidence="3">PhoD-like phosphatase</fullName>
    </submittedName>
</protein>
<dbReference type="Pfam" id="PF09423">
    <property type="entry name" value="PhoD"/>
    <property type="match status" value="1"/>
</dbReference>
<dbReference type="Proteomes" id="UP000237752">
    <property type="component" value="Unassembled WGS sequence"/>
</dbReference>
<proteinExistence type="predicted"/>
<dbReference type="PANTHER" id="PTHR37031">
    <property type="entry name" value="METALLOPHOSPHATASE BINDING DOMAIN PROTEIN"/>
    <property type="match status" value="1"/>
</dbReference>
<feature type="domain" description="DUF7800" evidence="2">
    <location>
        <begin position="6"/>
        <end position="87"/>
    </location>
</feature>
<dbReference type="InterPro" id="IPR018946">
    <property type="entry name" value="PhoD-like_MPP"/>
</dbReference>
<dbReference type="SUPFAM" id="SSF56300">
    <property type="entry name" value="Metallo-dependent phosphatases"/>
    <property type="match status" value="1"/>
</dbReference>
<keyword evidence="4" id="KW-1185">Reference proteome</keyword>
<evidence type="ECO:0000313" key="4">
    <source>
        <dbReference type="Proteomes" id="UP000237752"/>
    </source>
</evidence>
<dbReference type="Gene3D" id="3.60.21.70">
    <property type="entry name" value="PhoD-like phosphatase"/>
    <property type="match status" value="1"/>
</dbReference>
<name>A0A2T0ZVN0_9ACTN</name>
<dbReference type="RefSeq" id="WP_106350262.1">
    <property type="nucleotide sequence ID" value="NZ_PVUE01000017.1"/>
</dbReference>
<accession>A0A2T0ZVN0</accession>
<dbReference type="PANTHER" id="PTHR37031:SF2">
    <property type="entry name" value="PHOD-LIKE PHOSPHATASE METALLOPHOSPHATASE DOMAIN-CONTAINING PROTEIN"/>
    <property type="match status" value="1"/>
</dbReference>
<reference evidence="3 4" key="1">
    <citation type="submission" date="2018-03" db="EMBL/GenBank/DDBJ databases">
        <title>Genomic Encyclopedia of Archaeal and Bacterial Type Strains, Phase II (KMG-II): from individual species to whole genera.</title>
        <authorList>
            <person name="Goeker M."/>
        </authorList>
    </citation>
    <scope>NUCLEOTIDE SEQUENCE [LARGE SCALE GENOMIC DNA]</scope>
    <source>
        <strain evidence="3 4">DSM 100065</strain>
    </source>
</reference>
<dbReference type="InterPro" id="IPR056702">
    <property type="entry name" value="DUF7800"/>
</dbReference>
<dbReference type="InterPro" id="IPR029052">
    <property type="entry name" value="Metallo-depent_PP-like"/>
</dbReference>
<comment type="caution">
    <text evidence="3">The sequence shown here is derived from an EMBL/GenBank/DDBJ whole genome shotgun (WGS) entry which is preliminary data.</text>
</comment>
<dbReference type="CDD" id="cd07389">
    <property type="entry name" value="MPP_PhoD"/>
    <property type="match status" value="1"/>
</dbReference>
<dbReference type="AlphaFoldDB" id="A0A2T0ZVN0"/>
<dbReference type="EMBL" id="PVUE01000017">
    <property type="protein sequence ID" value="PRZ40410.1"/>
    <property type="molecule type" value="Genomic_DNA"/>
</dbReference>
<dbReference type="OrthoDB" id="9795624at2"/>
<evidence type="ECO:0000313" key="3">
    <source>
        <dbReference type="EMBL" id="PRZ40410.1"/>
    </source>
</evidence>
<organism evidence="3 4">
    <name type="scientific">Antricoccus suffuscus</name>
    <dbReference type="NCBI Taxonomy" id="1629062"/>
    <lineage>
        <taxon>Bacteria</taxon>
        <taxon>Bacillati</taxon>
        <taxon>Actinomycetota</taxon>
        <taxon>Actinomycetes</taxon>
        <taxon>Geodermatophilales</taxon>
        <taxon>Antricoccaceae</taxon>
        <taxon>Antricoccus</taxon>
    </lineage>
</organism>